<keyword evidence="3" id="KW-1185">Reference proteome</keyword>
<feature type="transmembrane region" description="Helical" evidence="1">
    <location>
        <begin position="69"/>
        <end position="88"/>
    </location>
</feature>
<proteinExistence type="predicted"/>
<organism evidence="2 3">
    <name type="scientific">Cloeon dipterum</name>
    <dbReference type="NCBI Taxonomy" id="197152"/>
    <lineage>
        <taxon>Eukaryota</taxon>
        <taxon>Metazoa</taxon>
        <taxon>Ecdysozoa</taxon>
        <taxon>Arthropoda</taxon>
        <taxon>Hexapoda</taxon>
        <taxon>Insecta</taxon>
        <taxon>Pterygota</taxon>
        <taxon>Palaeoptera</taxon>
        <taxon>Ephemeroptera</taxon>
        <taxon>Pisciforma</taxon>
        <taxon>Baetidae</taxon>
        <taxon>Cloeon</taxon>
    </lineage>
</organism>
<evidence type="ECO:0000256" key="1">
    <source>
        <dbReference type="SAM" id="Phobius"/>
    </source>
</evidence>
<comment type="caution">
    <text evidence="2">The sequence shown here is derived from an EMBL/GenBank/DDBJ whole genome shotgun (WGS) entry which is preliminary data.</text>
</comment>
<keyword evidence="1" id="KW-0812">Transmembrane</keyword>
<feature type="transmembrane region" description="Helical" evidence="1">
    <location>
        <begin position="95"/>
        <end position="115"/>
    </location>
</feature>
<dbReference type="Proteomes" id="UP000494165">
    <property type="component" value="Unassembled WGS sequence"/>
</dbReference>
<accession>A0A8S1DVH5</accession>
<reference evidence="2 3" key="1">
    <citation type="submission" date="2020-04" db="EMBL/GenBank/DDBJ databases">
        <authorList>
            <person name="Alioto T."/>
            <person name="Alioto T."/>
            <person name="Gomez Garrido J."/>
        </authorList>
    </citation>
    <scope>NUCLEOTIDE SEQUENCE [LARGE SCALE GENOMIC DNA]</scope>
</reference>
<evidence type="ECO:0000313" key="2">
    <source>
        <dbReference type="EMBL" id="CAB3382151.1"/>
    </source>
</evidence>
<feature type="transmembrane region" description="Helical" evidence="1">
    <location>
        <begin position="121"/>
        <end position="141"/>
    </location>
</feature>
<evidence type="ECO:0000313" key="3">
    <source>
        <dbReference type="Proteomes" id="UP000494165"/>
    </source>
</evidence>
<sequence>METSRIELDIDVQKLARDQRDWERKRQEEMDATKITLQLDVDALVEERRNKYSDIRELRDISSLAFSDFYTMLIVCLTWNVAGGIFLICIRSWSALLGAFVGSALSCMLWGFFSLVLSHGVWIYTLNYLWFITCITIALNADHFHLRKRCRNHLNHRHSFRISATFSETLAPAGGRFNLKEFLREDCVLRTLQFTEHLVEKASTQELPMKPSKALIFFTLSGELKRFFPKFAFALSAVSAPKGAADLLGHLLSFYDFISPGKLKQGQISSLDPIWSLLGP</sequence>
<keyword evidence="1" id="KW-1133">Transmembrane helix</keyword>
<gene>
    <name evidence="2" type="ORF">CLODIP_2_CD09807</name>
</gene>
<dbReference type="AlphaFoldDB" id="A0A8S1DVH5"/>
<keyword evidence="1" id="KW-0472">Membrane</keyword>
<protein>
    <submittedName>
        <fullName evidence="2">Uncharacterized protein</fullName>
    </submittedName>
</protein>
<dbReference type="EMBL" id="CADEPI010000258">
    <property type="protein sequence ID" value="CAB3382151.1"/>
    <property type="molecule type" value="Genomic_DNA"/>
</dbReference>
<name>A0A8S1DVH5_9INSE</name>